<dbReference type="CDD" id="cd04301">
    <property type="entry name" value="NAT_SF"/>
    <property type="match status" value="1"/>
</dbReference>
<dbReference type="GO" id="GO:0016747">
    <property type="term" value="F:acyltransferase activity, transferring groups other than amino-acyl groups"/>
    <property type="evidence" value="ECO:0007669"/>
    <property type="project" value="InterPro"/>
</dbReference>
<dbReference type="EMBL" id="JYDC01000125">
    <property type="protein sequence ID" value="KZL35529.1"/>
    <property type="molecule type" value="Genomic_DNA"/>
</dbReference>
<comment type="caution">
    <text evidence="2">The sequence shown here is derived from an EMBL/GenBank/DDBJ whole genome shotgun (WGS) entry which is preliminary data.</text>
</comment>
<protein>
    <submittedName>
        <fullName evidence="2">Acetyltransferase</fullName>
    </submittedName>
</protein>
<dbReference type="InterPro" id="IPR016181">
    <property type="entry name" value="Acyl_CoA_acyltransferase"/>
</dbReference>
<dbReference type="InterPro" id="IPR000182">
    <property type="entry name" value="GNAT_dom"/>
</dbReference>
<evidence type="ECO:0000313" key="2">
    <source>
        <dbReference type="EMBL" id="KZL35529.1"/>
    </source>
</evidence>
<dbReference type="AlphaFoldDB" id="A0A166FK50"/>
<organism evidence="2 3">
    <name type="scientific">Secundilactobacillus collinoides</name>
    <name type="common">Lactobacillus collinoides</name>
    <dbReference type="NCBI Taxonomy" id="33960"/>
    <lineage>
        <taxon>Bacteria</taxon>
        <taxon>Bacillati</taxon>
        <taxon>Bacillota</taxon>
        <taxon>Bacilli</taxon>
        <taxon>Lactobacillales</taxon>
        <taxon>Lactobacillaceae</taxon>
        <taxon>Secundilactobacillus</taxon>
    </lineage>
</organism>
<evidence type="ECO:0000259" key="1">
    <source>
        <dbReference type="PROSITE" id="PS51186"/>
    </source>
</evidence>
<sequence>MHFKKLTDLSSAAELTQLLHNAYAADVNLGIHFGASTITEAQVRDHILNTPTFVLQTDDGKIAATASVRLPWSDNPGPFTLPHIGWVATNPLYQHQGFAKQIITQVITHFVKDELHAPAVSLGTAVEHPWLQDFYHSIGFQTIDIVRKFQDHQTAYLISIFDEHRTHQIEDVYLKKILPQTILNER</sequence>
<accession>A0A166FK50</accession>
<name>A0A166FK50_SECCO</name>
<reference evidence="2 3" key="1">
    <citation type="submission" date="2015-02" db="EMBL/GenBank/DDBJ databases">
        <title>Draft genome sequence of Lactobacillus collinoides CUPV2371 isolated from a natural cider, the first genome sequence of a strain of this species.</title>
        <authorList>
            <person name="Puertas A.I."/>
            <person name="Spano G."/>
            <person name="Capozzi V."/>
            <person name="Lamontanara A."/>
            <person name="Orru L."/>
            <person name="Duenas M.T."/>
        </authorList>
    </citation>
    <scope>NUCLEOTIDE SEQUENCE [LARGE SCALE GENOMIC DNA]</scope>
    <source>
        <strain evidence="2 3">237</strain>
    </source>
</reference>
<dbReference type="Pfam" id="PF00583">
    <property type="entry name" value="Acetyltransf_1"/>
    <property type="match status" value="1"/>
</dbReference>
<proteinExistence type="predicted"/>
<dbReference type="PATRIC" id="fig|33960.6.peg.537"/>
<dbReference type="Gene3D" id="3.40.630.30">
    <property type="match status" value="1"/>
</dbReference>
<dbReference type="OrthoDB" id="8116329at2"/>
<dbReference type="Proteomes" id="UP000076480">
    <property type="component" value="Unassembled WGS sequence"/>
</dbReference>
<dbReference type="SUPFAM" id="SSF55729">
    <property type="entry name" value="Acyl-CoA N-acyltransferases (Nat)"/>
    <property type="match status" value="1"/>
</dbReference>
<keyword evidence="3" id="KW-1185">Reference proteome</keyword>
<dbReference type="PROSITE" id="PS51186">
    <property type="entry name" value="GNAT"/>
    <property type="match status" value="1"/>
</dbReference>
<feature type="domain" description="N-acetyltransferase" evidence="1">
    <location>
        <begin position="1"/>
        <end position="163"/>
    </location>
</feature>
<keyword evidence="2" id="KW-0808">Transferase</keyword>
<evidence type="ECO:0000313" key="3">
    <source>
        <dbReference type="Proteomes" id="UP000076480"/>
    </source>
</evidence>
<gene>
    <name evidence="2" type="ORF">TY91_16595</name>
</gene>
<dbReference type="RefSeq" id="WP_056997413.1">
    <property type="nucleotide sequence ID" value="NZ_JYDC01000125.1"/>
</dbReference>